<feature type="transmembrane region" description="Helical" evidence="1">
    <location>
        <begin position="111"/>
        <end position="128"/>
    </location>
</feature>
<proteinExistence type="predicted"/>
<reference evidence="3" key="1">
    <citation type="submission" date="2017-10" db="EMBL/GenBank/DDBJ databases">
        <title>Rapid genome shrinkage in a self-fertile nematode reveals novel sperm competition proteins.</title>
        <authorList>
            <person name="Yin D."/>
            <person name="Schwarz E.M."/>
            <person name="Thomas C.G."/>
            <person name="Felde R.L."/>
            <person name="Korf I.F."/>
            <person name="Cutter A.D."/>
            <person name="Schartner C.M."/>
            <person name="Ralston E.J."/>
            <person name="Meyer B.J."/>
            <person name="Haag E.S."/>
        </authorList>
    </citation>
    <scope>NUCLEOTIDE SEQUENCE [LARGE SCALE GENOMIC DNA]</scope>
    <source>
        <strain evidence="3">JU1422</strain>
    </source>
</reference>
<protein>
    <submittedName>
        <fullName evidence="2">Uncharacterized protein</fullName>
    </submittedName>
</protein>
<evidence type="ECO:0000313" key="3">
    <source>
        <dbReference type="Proteomes" id="UP000230233"/>
    </source>
</evidence>
<organism evidence="2 3">
    <name type="scientific">Caenorhabditis nigoni</name>
    <dbReference type="NCBI Taxonomy" id="1611254"/>
    <lineage>
        <taxon>Eukaryota</taxon>
        <taxon>Metazoa</taxon>
        <taxon>Ecdysozoa</taxon>
        <taxon>Nematoda</taxon>
        <taxon>Chromadorea</taxon>
        <taxon>Rhabditida</taxon>
        <taxon>Rhabditina</taxon>
        <taxon>Rhabditomorpha</taxon>
        <taxon>Rhabditoidea</taxon>
        <taxon>Rhabditidae</taxon>
        <taxon>Peloderinae</taxon>
        <taxon>Caenorhabditis</taxon>
    </lineage>
</organism>
<feature type="transmembrane region" description="Helical" evidence="1">
    <location>
        <begin position="172"/>
        <end position="198"/>
    </location>
</feature>
<accession>A0A2G5VD45</accession>
<feature type="transmembrane region" description="Helical" evidence="1">
    <location>
        <begin position="235"/>
        <end position="254"/>
    </location>
</feature>
<feature type="transmembrane region" description="Helical" evidence="1">
    <location>
        <begin position="78"/>
        <end position="99"/>
    </location>
</feature>
<dbReference type="OrthoDB" id="5841292at2759"/>
<name>A0A2G5VD45_9PELO</name>
<feature type="transmembrane region" description="Helical" evidence="1">
    <location>
        <begin position="210"/>
        <end position="229"/>
    </location>
</feature>
<feature type="transmembrane region" description="Helical" evidence="1">
    <location>
        <begin position="140"/>
        <end position="160"/>
    </location>
</feature>
<dbReference type="AlphaFoldDB" id="A0A2G5VD45"/>
<feature type="transmembrane region" description="Helical" evidence="1">
    <location>
        <begin position="50"/>
        <end position="71"/>
    </location>
</feature>
<evidence type="ECO:0000256" key="1">
    <source>
        <dbReference type="SAM" id="Phobius"/>
    </source>
</evidence>
<keyword evidence="1" id="KW-0812">Transmembrane</keyword>
<dbReference type="PROSITE" id="PS51257">
    <property type="entry name" value="PROKAR_LIPOPROTEIN"/>
    <property type="match status" value="1"/>
</dbReference>
<dbReference type="EMBL" id="PDUG01000002">
    <property type="protein sequence ID" value="PIC49683.1"/>
    <property type="molecule type" value="Genomic_DNA"/>
</dbReference>
<evidence type="ECO:0000313" key="2">
    <source>
        <dbReference type="EMBL" id="PIC49683.1"/>
    </source>
</evidence>
<keyword evidence="3" id="KW-1185">Reference proteome</keyword>
<comment type="caution">
    <text evidence="2">The sequence shown here is derived from an EMBL/GenBank/DDBJ whole genome shotgun (WGS) entry which is preliminary data.</text>
</comment>
<feature type="transmembrane region" description="Helical" evidence="1">
    <location>
        <begin position="7"/>
        <end position="30"/>
    </location>
</feature>
<keyword evidence="1" id="KW-1133">Transmembrane helix</keyword>
<keyword evidence="1" id="KW-0472">Membrane</keyword>
<dbReference type="Proteomes" id="UP000230233">
    <property type="component" value="Chromosome II"/>
</dbReference>
<gene>
    <name evidence="2" type="primary">Cni-Y51H7BR.4</name>
    <name evidence="2" type="synonym">Cnig_chr_II.g8211</name>
    <name evidence="2" type="ORF">B9Z55_008211</name>
</gene>
<sequence length="260" mass="29882">MVSMRTLTWTFILMQLVISCACFIASLAIISAKFNSVSMYEEKQYVSFEWWIFCGLSFSMIINTVAAMYALSEHNRFLLIPHIFVLILCNTLACYVLHYTVSNFDSTDFNWHIGLMTIIFTVLKMPECSVEYGIYKTRTLILLAVQCAIGLFVLIGAVPFSIDPDITFAHSAIRPLIVILLTITLLWFISTLLALVVVIRDQKQYLRFHICLNTVILLIYFAKLIVLLFSDETVTTFFCIFVNFVNFLSVFHEFKLLGTY</sequence>